<evidence type="ECO:0000256" key="2">
    <source>
        <dbReference type="ARBA" id="ARBA00013729"/>
    </source>
</evidence>
<proteinExistence type="inferred from homology"/>
<evidence type="ECO:0000313" key="13">
    <source>
        <dbReference type="Proteomes" id="UP000029733"/>
    </source>
</evidence>
<comment type="function">
    <text evidence="6 8 9">Necessary for efficient RNA polymerase transcription elongation past template-encoded arresting sites. The arresting sites in DNA have the property of trapping a certain fraction of elongating RNA polymerases that pass through, resulting in locked ternary complexes. Cleavage of the nascent transcript by cleavage factors such as GreA or GreB allows the resumption of elongation from the new 3'terminus. GreA releases sequences of 2 to 3 nucleotides.</text>
</comment>
<dbReference type="PANTHER" id="PTHR30437:SF4">
    <property type="entry name" value="TRANSCRIPTION ELONGATION FACTOR GREA"/>
    <property type="match status" value="1"/>
</dbReference>
<accession>A0A4U8TD06</accession>
<keyword evidence="12" id="KW-0648">Protein biosynthesis</keyword>
<dbReference type="GO" id="GO:0032784">
    <property type="term" value="P:regulation of DNA-templated transcription elongation"/>
    <property type="evidence" value="ECO:0007669"/>
    <property type="project" value="UniProtKB-UniRule"/>
</dbReference>
<evidence type="ECO:0000259" key="11">
    <source>
        <dbReference type="Pfam" id="PF03449"/>
    </source>
</evidence>
<evidence type="ECO:0000256" key="3">
    <source>
        <dbReference type="ARBA" id="ARBA00023015"/>
    </source>
</evidence>
<dbReference type="PIRSF" id="PIRSF006092">
    <property type="entry name" value="GreA_GreB"/>
    <property type="match status" value="1"/>
</dbReference>
<evidence type="ECO:0000256" key="9">
    <source>
        <dbReference type="RuleBase" id="RU000556"/>
    </source>
</evidence>
<dbReference type="InterPro" id="IPR036805">
    <property type="entry name" value="Tscrpt_elong_fac_GreA/B_N_sf"/>
</dbReference>
<feature type="domain" description="Transcription elongation factor GreA/GreB C-terminal" evidence="10">
    <location>
        <begin position="76"/>
        <end position="149"/>
    </location>
</feature>
<dbReference type="Gene3D" id="3.10.50.30">
    <property type="entry name" value="Transcription elongation factor, GreA/GreB, C-terminal domain"/>
    <property type="match status" value="1"/>
</dbReference>
<dbReference type="NCBIfam" id="NF001263">
    <property type="entry name" value="PRK00226.1-4"/>
    <property type="match status" value="1"/>
</dbReference>
<keyword evidence="5 8" id="KW-0804">Transcription</keyword>
<dbReference type="SUPFAM" id="SSF46557">
    <property type="entry name" value="GreA transcript cleavage protein, N-terminal domain"/>
    <property type="match status" value="1"/>
</dbReference>
<dbReference type="AlphaFoldDB" id="A0A4U8TD06"/>
<feature type="domain" description="Transcription elongation factor GreA/GreB N-terminal" evidence="11">
    <location>
        <begin position="1"/>
        <end position="69"/>
    </location>
</feature>
<dbReference type="FunFam" id="3.10.50.30:FF:000001">
    <property type="entry name" value="Transcription elongation factor GreA"/>
    <property type="match status" value="1"/>
</dbReference>
<dbReference type="InterPro" id="IPR036953">
    <property type="entry name" value="GreA/GreB_C_sf"/>
</dbReference>
<dbReference type="NCBIfam" id="NF001264">
    <property type="entry name" value="PRK00226.1-5"/>
    <property type="match status" value="1"/>
</dbReference>
<gene>
    <name evidence="8 12" type="primary">greA</name>
    <name evidence="12" type="ORF">LS71_001865</name>
</gene>
<dbReference type="FunFam" id="1.10.287.180:FF:000001">
    <property type="entry name" value="Transcription elongation factor GreA"/>
    <property type="match status" value="1"/>
</dbReference>
<dbReference type="NCBIfam" id="TIGR01462">
    <property type="entry name" value="greA"/>
    <property type="match status" value="1"/>
</dbReference>
<dbReference type="EMBL" id="JRPR02000001">
    <property type="protein sequence ID" value="TLD97871.1"/>
    <property type="molecule type" value="Genomic_DNA"/>
</dbReference>
<evidence type="ECO:0000256" key="4">
    <source>
        <dbReference type="ARBA" id="ARBA00023125"/>
    </source>
</evidence>
<sequence>MTNYGYEKLVAELKNLKEVQRPNIVVEIDVARSHGDLKENAEYHAAREKQAFIEARINELGLMLANAQVIDPSTLPHDKISFGSSVKILNLDTDKEFIYTLVGSMESNPSQGLISVSSPIAKALMGKKQGDEVSIMLPNGENEFEILEVFYKDIVF</sequence>
<dbReference type="PANTHER" id="PTHR30437">
    <property type="entry name" value="TRANSCRIPTION ELONGATION FACTOR GREA"/>
    <property type="match status" value="1"/>
</dbReference>
<dbReference type="InterPro" id="IPR006359">
    <property type="entry name" value="Tscrpt_elong_fac_GreA"/>
</dbReference>
<dbReference type="SUPFAM" id="SSF54534">
    <property type="entry name" value="FKBP-like"/>
    <property type="match status" value="1"/>
</dbReference>
<name>A0A4U8TD06_9HELI</name>
<protein>
    <recommendedName>
        <fullName evidence="2 8">Transcription elongation factor GreA</fullName>
    </recommendedName>
    <alternativeName>
        <fullName evidence="7 8">Transcript cleavage factor GreA</fullName>
    </alternativeName>
</protein>
<organism evidence="12 13">
    <name type="scientific">Helicobacter jaachi</name>
    <dbReference type="NCBI Taxonomy" id="1677920"/>
    <lineage>
        <taxon>Bacteria</taxon>
        <taxon>Pseudomonadati</taxon>
        <taxon>Campylobacterota</taxon>
        <taxon>Epsilonproteobacteria</taxon>
        <taxon>Campylobacterales</taxon>
        <taxon>Helicobacteraceae</taxon>
        <taxon>Helicobacter</taxon>
    </lineage>
</organism>
<dbReference type="Pfam" id="PF01272">
    <property type="entry name" value="GreA_GreB"/>
    <property type="match status" value="1"/>
</dbReference>
<dbReference type="GO" id="GO:0070063">
    <property type="term" value="F:RNA polymerase binding"/>
    <property type="evidence" value="ECO:0007669"/>
    <property type="project" value="InterPro"/>
</dbReference>
<evidence type="ECO:0000256" key="7">
    <source>
        <dbReference type="ARBA" id="ARBA00030776"/>
    </source>
</evidence>
<dbReference type="InterPro" id="IPR028624">
    <property type="entry name" value="Tscrpt_elong_fac_GreA/B"/>
</dbReference>
<dbReference type="STRING" id="1677920.LS71_08120"/>
<dbReference type="InterPro" id="IPR018151">
    <property type="entry name" value="TF_GreA/GreB_CS"/>
</dbReference>
<evidence type="ECO:0000256" key="1">
    <source>
        <dbReference type="ARBA" id="ARBA00008213"/>
    </source>
</evidence>
<keyword evidence="3 8" id="KW-0805">Transcription regulation</keyword>
<dbReference type="InterPro" id="IPR022691">
    <property type="entry name" value="Tscrpt_elong_fac_GreA/B_N"/>
</dbReference>
<dbReference type="PROSITE" id="PS00829">
    <property type="entry name" value="GREAB_1"/>
    <property type="match status" value="1"/>
</dbReference>
<keyword evidence="13" id="KW-1185">Reference proteome</keyword>
<dbReference type="Proteomes" id="UP000029733">
    <property type="component" value="Unassembled WGS sequence"/>
</dbReference>
<keyword evidence="12" id="KW-0251">Elongation factor</keyword>
<comment type="similarity">
    <text evidence="1 8 9">Belongs to the GreA/GreB family.</text>
</comment>
<dbReference type="HAMAP" id="MF_00105">
    <property type="entry name" value="GreA_GreB"/>
    <property type="match status" value="1"/>
</dbReference>
<evidence type="ECO:0000256" key="5">
    <source>
        <dbReference type="ARBA" id="ARBA00023163"/>
    </source>
</evidence>
<dbReference type="Pfam" id="PF03449">
    <property type="entry name" value="GreA_GreB_N"/>
    <property type="match status" value="1"/>
</dbReference>
<evidence type="ECO:0000256" key="8">
    <source>
        <dbReference type="HAMAP-Rule" id="MF_00105"/>
    </source>
</evidence>
<evidence type="ECO:0000313" key="12">
    <source>
        <dbReference type="EMBL" id="TLD97871.1"/>
    </source>
</evidence>
<dbReference type="InterPro" id="IPR001437">
    <property type="entry name" value="Tscrpt_elong_fac_GreA/B_C"/>
</dbReference>
<dbReference type="InterPro" id="IPR023459">
    <property type="entry name" value="Tscrpt_elong_fac_GreA/B_fam"/>
</dbReference>
<evidence type="ECO:0000256" key="6">
    <source>
        <dbReference type="ARBA" id="ARBA00024916"/>
    </source>
</evidence>
<dbReference type="GO" id="GO:0003746">
    <property type="term" value="F:translation elongation factor activity"/>
    <property type="evidence" value="ECO:0007669"/>
    <property type="project" value="UniProtKB-KW"/>
</dbReference>
<dbReference type="NCBIfam" id="NF001261">
    <property type="entry name" value="PRK00226.1-2"/>
    <property type="match status" value="1"/>
</dbReference>
<dbReference type="Gene3D" id="1.10.287.180">
    <property type="entry name" value="Transcription elongation factor, GreA/GreB, N-terminal domain"/>
    <property type="match status" value="1"/>
</dbReference>
<reference evidence="12 13" key="1">
    <citation type="journal article" date="2014" name="Genome Announc.">
        <title>Draft genome sequences of eight enterohepatic helicobacter species isolated from both laboratory and wild rodents.</title>
        <authorList>
            <person name="Sheh A."/>
            <person name="Shen Z."/>
            <person name="Fox J.G."/>
        </authorList>
    </citation>
    <scope>NUCLEOTIDE SEQUENCE [LARGE SCALE GENOMIC DNA]</scope>
    <source>
        <strain evidence="12 13">MIT 09-6949</strain>
    </source>
</reference>
<dbReference type="GO" id="GO:0006354">
    <property type="term" value="P:DNA-templated transcription elongation"/>
    <property type="evidence" value="ECO:0007669"/>
    <property type="project" value="TreeGrafter"/>
</dbReference>
<keyword evidence="4 8" id="KW-0238">DNA-binding</keyword>
<comment type="caution">
    <text evidence="12">The sequence shown here is derived from an EMBL/GenBank/DDBJ whole genome shotgun (WGS) entry which is preliminary data.</text>
</comment>
<dbReference type="GO" id="GO:0003677">
    <property type="term" value="F:DNA binding"/>
    <property type="evidence" value="ECO:0007669"/>
    <property type="project" value="UniProtKB-UniRule"/>
</dbReference>
<evidence type="ECO:0000259" key="10">
    <source>
        <dbReference type="Pfam" id="PF01272"/>
    </source>
</evidence>
<dbReference type="OrthoDB" id="9808774at2"/>